<dbReference type="OrthoDB" id="7171788at2"/>
<accession>A0A1D8AR39</accession>
<name>A0A1D8AR39_9BACT</name>
<protein>
    <submittedName>
        <fullName evidence="2">Uncharacterized protein</fullName>
    </submittedName>
</protein>
<keyword evidence="1" id="KW-0472">Membrane</keyword>
<feature type="transmembrane region" description="Helical" evidence="1">
    <location>
        <begin position="79"/>
        <end position="99"/>
    </location>
</feature>
<keyword evidence="1" id="KW-0812">Transmembrane</keyword>
<feature type="transmembrane region" description="Helical" evidence="1">
    <location>
        <begin position="132"/>
        <end position="149"/>
    </location>
</feature>
<keyword evidence="1" id="KW-1133">Transmembrane helix</keyword>
<keyword evidence="3" id="KW-1185">Reference proteome</keyword>
<feature type="transmembrane region" description="Helical" evidence="1">
    <location>
        <begin position="161"/>
        <end position="182"/>
    </location>
</feature>
<gene>
    <name evidence="2" type="ORF">Verru16b_00382</name>
</gene>
<proteinExistence type="predicted"/>
<evidence type="ECO:0000313" key="3">
    <source>
        <dbReference type="Proteomes" id="UP000095228"/>
    </source>
</evidence>
<dbReference type="KEGG" id="obg:Verru16b_00382"/>
<dbReference type="Proteomes" id="UP000095228">
    <property type="component" value="Chromosome"/>
</dbReference>
<evidence type="ECO:0000313" key="2">
    <source>
        <dbReference type="EMBL" id="AOS43339.1"/>
    </source>
</evidence>
<organism evidence="2 3">
    <name type="scientific">Lacunisphaera limnophila</name>
    <dbReference type="NCBI Taxonomy" id="1838286"/>
    <lineage>
        <taxon>Bacteria</taxon>
        <taxon>Pseudomonadati</taxon>
        <taxon>Verrucomicrobiota</taxon>
        <taxon>Opitutia</taxon>
        <taxon>Opitutales</taxon>
        <taxon>Opitutaceae</taxon>
        <taxon>Lacunisphaera</taxon>
    </lineage>
</organism>
<sequence>MNFADIENTWRSPHNRPPAAQLEKQKMEFVADLRRRRRGNLIFLGLILSLLLFMTGKVVLQVIWSDPALNRVDLAREWAIIPFFALPWIGWLLMVRLHWRHHVRHPHSDASISASVAALLDENRAERARYKFIAGLLVTSVLMLPIIVYQLMEVGKAGREIVIPALVIYPAYVVGMLIWSWFHHQRKLLPRKTELEALLKSYD</sequence>
<feature type="transmembrane region" description="Helical" evidence="1">
    <location>
        <begin position="41"/>
        <end position="64"/>
    </location>
</feature>
<dbReference type="STRING" id="1838286.Verru16b_00382"/>
<reference evidence="2 3" key="1">
    <citation type="submission" date="2016-06" db="EMBL/GenBank/DDBJ databases">
        <title>Three novel species with peptidoglycan cell walls form the new genus Lacunisphaera gen. nov. in the family Opitutaceae of the verrucomicrobial subdivision 4.</title>
        <authorList>
            <person name="Rast P."/>
            <person name="Gloeckner I."/>
            <person name="Jogler M."/>
            <person name="Boedeker C."/>
            <person name="Jeske O."/>
            <person name="Wiegand S."/>
            <person name="Reinhardt R."/>
            <person name="Schumann P."/>
            <person name="Rohde M."/>
            <person name="Spring S."/>
            <person name="Gloeckner F.O."/>
            <person name="Jogler C."/>
        </authorList>
    </citation>
    <scope>NUCLEOTIDE SEQUENCE [LARGE SCALE GENOMIC DNA]</scope>
    <source>
        <strain evidence="2 3">IG16b</strain>
    </source>
</reference>
<evidence type="ECO:0000256" key="1">
    <source>
        <dbReference type="SAM" id="Phobius"/>
    </source>
</evidence>
<dbReference type="AlphaFoldDB" id="A0A1D8AR39"/>
<dbReference type="RefSeq" id="WP_069960702.1">
    <property type="nucleotide sequence ID" value="NZ_CP016094.1"/>
</dbReference>
<dbReference type="EMBL" id="CP016094">
    <property type="protein sequence ID" value="AOS43339.1"/>
    <property type="molecule type" value="Genomic_DNA"/>
</dbReference>